<reference evidence="2 3" key="1">
    <citation type="submission" date="2017-08" db="EMBL/GenBank/DDBJ databases">
        <title>Draft Genome Sequence of Pseudomonas moraviensis TYU6, isolated from Taxus cuspidata by using PacBio Single-Molecule Real-Time Technology.</title>
        <authorList>
            <person name="Baek K.-H."/>
            <person name="Mishra A.K."/>
        </authorList>
    </citation>
    <scope>NUCLEOTIDE SEQUENCE [LARGE SCALE GENOMIC DNA]</scope>
    <source>
        <strain evidence="2 3">TYU6</strain>
    </source>
</reference>
<organism evidence="2 3">
    <name type="scientific">Pseudomonas moraviensis</name>
    <dbReference type="NCBI Taxonomy" id="321662"/>
    <lineage>
        <taxon>Bacteria</taxon>
        <taxon>Pseudomonadati</taxon>
        <taxon>Pseudomonadota</taxon>
        <taxon>Gammaproteobacteria</taxon>
        <taxon>Pseudomonadales</taxon>
        <taxon>Pseudomonadaceae</taxon>
        <taxon>Pseudomonas</taxon>
    </lineage>
</organism>
<feature type="chain" id="PRO_5012697283" evidence="1">
    <location>
        <begin position="18"/>
        <end position="241"/>
    </location>
</feature>
<dbReference type="Proteomes" id="UP000217830">
    <property type="component" value="Unassembled WGS sequence"/>
</dbReference>
<dbReference type="EMBL" id="NRST01000001">
    <property type="protein sequence ID" value="PAW59052.1"/>
    <property type="molecule type" value="Genomic_DNA"/>
</dbReference>
<comment type="caution">
    <text evidence="2">The sequence shown here is derived from an EMBL/GenBank/DDBJ whole genome shotgun (WGS) entry which is preliminary data.</text>
</comment>
<name>A0A2A2PUA9_9PSED</name>
<evidence type="ECO:0000256" key="1">
    <source>
        <dbReference type="SAM" id="SignalP"/>
    </source>
</evidence>
<keyword evidence="1" id="KW-0732">Signal</keyword>
<keyword evidence="3" id="KW-1185">Reference proteome</keyword>
<accession>A0A2A2PUA9</accession>
<gene>
    <name evidence="2" type="ORF">CKQ80_14490</name>
</gene>
<dbReference type="AlphaFoldDB" id="A0A2A2PUA9"/>
<sequence>MKPRYLRVLLISVAAFAQVGHAAATVASVGNASGQSQIAQGPTEAAIDMTPCRFSMTLSKDQWLQFNTPDLIFIAAKQQPETSSAPRLSQAQTSTGYEWNFEKPTNLSQPWFGVMCENTNNFSVLTTQKPPLDDTIELQLVRESNDRKCSATLTDHGWEPTSLAGPKNGYTFEALGGERSSGFIFGFHDKSRRHITRVAFCLLRGESVLIGSAESGSATSLAISAEGFEEIKTAVRSMAFE</sequence>
<proteinExistence type="predicted"/>
<evidence type="ECO:0000313" key="3">
    <source>
        <dbReference type="Proteomes" id="UP000217830"/>
    </source>
</evidence>
<feature type="signal peptide" evidence="1">
    <location>
        <begin position="1"/>
        <end position="17"/>
    </location>
</feature>
<protein>
    <submittedName>
        <fullName evidence="2">Uncharacterized protein</fullName>
    </submittedName>
</protein>
<evidence type="ECO:0000313" key="2">
    <source>
        <dbReference type="EMBL" id="PAW59052.1"/>
    </source>
</evidence>